<feature type="signal peptide" evidence="2">
    <location>
        <begin position="1"/>
        <end position="43"/>
    </location>
</feature>
<dbReference type="Pfam" id="PF01464">
    <property type="entry name" value="SLT"/>
    <property type="match status" value="1"/>
</dbReference>
<sequence length="274" mass="28154">MSRGRHRRPRITLNARRISRLSIVLAAGGAGIAAPVLTGTAHAAPAPASAKAQAPAQAPAHAGAAQSETDPQSQGKKSGKSDSYTVASGDTLHRIATDHGVEGGWNAVYEANRDTIGGNPDLIVPGQQLTLDASSGGAEKSAAPGKAQGGANADQAAAKKSGGVYKTQSTNLDGWINEALAIMEKEGIPGSYDGIHRNIMRESGGDPNVSNNWDINAQNGTPSIGLLQVIKPTFDAFHVEGTANDQRDPVANIVAACNYAAQTYGSIDNVNGPY</sequence>
<feature type="region of interest" description="Disordered" evidence="1">
    <location>
        <begin position="48"/>
        <end position="85"/>
    </location>
</feature>
<dbReference type="AlphaFoldDB" id="A0A345XSM0"/>
<proteinExistence type="predicted"/>
<dbReference type="InterPro" id="IPR023346">
    <property type="entry name" value="Lysozyme-like_dom_sf"/>
</dbReference>
<dbReference type="KEGG" id="sarm:DVA86_20270"/>
<keyword evidence="5" id="KW-1185">Reference proteome</keyword>
<dbReference type="RefSeq" id="WP_208880196.1">
    <property type="nucleotide sequence ID" value="NZ_CP031320.1"/>
</dbReference>
<dbReference type="PANTHER" id="PTHR34700">
    <property type="entry name" value="POTASSIUM BINDING PROTEIN KBP"/>
    <property type="match status" value="1"/>
</dbReference>
<dbReference type="InterPro" id="IPR018392">
    <property type="entry name" value="LysM"/>
</dbReference>
<evidence type="ECO:0000259" key="3">
    <source>
        <dbReference type="PROSITE" id="PS51782"/>
    </source>
</evidence>
<dbReference type="PANTHER" id="PTHR34700:SF4">
    <property type="entry name" value="PHAGE-LIKE ELEMENT PBSX PROTEIN XKDP"/>
    <property type="match status" value="1"/>
</dbReference>
<evidence type="ECO:0000313" key="5">
    <source>
        <dbReference type="Proteomes" id="UP000254425"/>
    </source>
</evidence>
<feature type="domain" description="LysM" evidence="3">
    <location>
        <begin position="82"/>
        <end position="131"/>
    </location>
</feature>
<dbReference type="PROSITE" id="PS51782">
    <property type="entry name" value="LYSM"/>
    <property type="match status" value="1"/>
</dbReference>
<keyword evidence="2" id="KW-0732">Signal</keyword>
<dbReference type="InterPro" id="IPR008258">
    <property type="entry name" value="Transglycosylase_SLT_dom_1"/>
</dbReference>
<evidence type="ECO:0000256" key="2">
    <source>
        <dbReference type="SAM" id="SignalP"/>
    </source>
</evidence>
<dbReference type="Proteomes" id="UP000254425">
    <property type="component" value="Chromosome"/>
</dbReference>
<evidence type="ECO:0000313" key="4">
    <source>
        <dbReference type="EMBL" id="AXK34636.1"/>
    </source>
</evidence>
<dbReference type="Gene3D" id="1.10.530.10">
    <property type="match status" value="1"/>
</dbReference>
<dbReference type="Gene3D" id="3.10.350.10">
    <property type="entry name" value="LysM domain"/>
    <property type="match status" value="1"/>
</dbReference>
<reference evidence="4 5" key="1">
    <citation type="submission" date="2018-07" db="EMBL/GenBank/DDBJ databases">
        <title>Draft genome of the type strain Streptomyces armeniacus ATCC 15676.</title>
        <authorList>
            <person name="Labana P."/>
            <person name="Gosse J.T."/>
            <person name="Boddy C.N."/>
        </authorList>
    </citation>
    <scope>NUCLEOTIDE SEQUENCE [LARGE SCALE GENOMIC DNA]</scope>
    <source>
        <strain evidence="4 5">ATCC 15676</strain>
    </source>
</reference>
<dbReference type="CDD" id="cd00118">
    <property type="entry name" value="LysM"/>
    <property type="match status" value="1"/>
</dbReference>
<name>A0A345XSM0_9ACTN</name>
<dbReference type="Pfam" id="PF01476">
    <property type="entry name" value="LysM"/>
    <property type="match status" value="1"/>
</dbReference>
<feature type="compositionally biased region" description="Low complexity" evidence="1">
    <location>
        <begin position="145"/>
        <end position="154"/>
    </location>
</feature>
<accession>A0A345XSM0</accession>
<gene>
    <name evidence="4" type="ORF">DVA86_20270</name>
</gene>
<dbReference type="SUPFAM" id="SSF54106">
    <property type="entry name" value="LysM domain"/>
    <property type="match status" value="1"/>
</dbReference>
<organism evidence="4 5">
    <name type="scientific">Streptomyces armeniacus</name>
    <dbReference type="NCBI Taxonomy" id="83291"/>
    <lineage>
        <taxon>Bacteria</taxon>
        <taxon>Bacillati</taxon>
        <taxon>Actinomycetota</taxon>
        <taxon>Actinomycetes</taxon>
        <taxon>Kitasatosporales</taxon>
        <taxon>Streptomycetaceae</taxon>
        <taxon>Streptomyces</taxon>
    </lineage>
</organism>
<dbReference type="InterPro" id="IPR052196">
    <property type="entry name" value="Bact_Kbp"/>
</dbReference>
<dbReference type="SMART" id="SM00257">
    <property type="entry name" value="LysM"/>
    <property type="match status" value="1"/>
</dbReference>
<dbReference type="SUPFAM" id="SSF53955">
    <property type="entry name" value="Lysozyme-like"/>
    <property type="match status" value="1"/>
</dbReference>
<dbReference type="EMBL" id="CP031320">
    <property type="protein sequence ID" value="AXK34636.1"/>
    <property type="molecule type" value="Genomic_DNA"/>
</dbReference>
<dbReference type="InterPro" id="IPR036779">
    <property type="entry name" value="LysM_dom_sf"/>
</dbReference>
<protein>
    <submittedName>
        <fullName evidence="4">LysM peptidoglycan-binding domain-containing protein</fullName>
    </submittedName>
</protein>
<feature type="compositionally biased region" description="Low complexity" evidence="1">
    <location>
        <begin position="48"/>
        <end position="76"/>
    </location>
</feature>
<feature type="region of interest" description="Disordered" evidence="1">
    <location>
        <begin position="132"/>
        <end position="154"/>
    </location>
</feature>
<feature type="chain" id="PRO_5016667687" evidence="2">
    <location>
        <begin position="44"/>
        <end position="274"/>
    </location>
</feature>
<evidence type="ECO:0000256" key="1">
    <source>
        <dbReference type="SAM" id="MobiDB-lite"/>
    </source>
</evidence>